<feature type="domain" description="RRM" evidence="3">
    <location>
        <begin position="14"/>
        <end position="88"/>
    </location>
</feature>
<dbReference type="SUPFAM" id="SSF54928">
    <property type="entry name" value="RNA-binding domain, RBD"/>
    <property type="match status" value="2"/>
</dbReference>
<dbReference type="SMART" id="SM00361">
    <property type="entry name" value="RRM_1"/>
    <property type="match status" value="2"/>
</dbReference>
<gene>
    <name evidence="4" type="ORF">MFLAVUS_007643</name>
</gene>
<dbReference type="InterPro" id="IPR035979">
    <property type="entry name" value="RBD_domain_sf"/>
</dbReference>
<dbReference type="InterPro" id="IPR050502">
    <property type="entry name" value="Euk_RNA-bind_prot"/>
</dbReference>
<dbReference type="InterPro" id="IPR012677">
    <property type="entry name" value="Nucleotide-bd_a/b_plait_sf"/>
</dbReference>
<organism evidence="4 5">
    <name type="scientific">Mucor flavus</name>
    <dbReference type="NCBI Taxonomy" id="439312"/>
    <lineage>
        <taxon>Eukaryota</taxon>
        <taxon>Fungi</taxon>
        <taxon>Fungi incertae sedis</taxon>
        <taxon>Mucoromycota</taxon>
        <taxon>Mucoromycotina</taxon>
        <taxon>Mucoromycetes</taxon>
        <taxon>Mucorales</taxon>
        <taxon>Mucorineae</taxon>
        <taxon>Mucoraceae</taxon>
        <taxon>Mucor</taxon>
    </lineage>
</organism>
<evidence type="ECO:0000256" key="1">
    <source>
        <dbReference type="ARBA" id="ARBA00022884"/>
    </source>
</evidence>
<dbReference type="Proteomes" id="UP001473302">
    <property type="component" value="Unassembled WGS sequence"/>
</dbReference>
<evidence type="ECO:0000259" key="3">
    <source>
        <dbReference type="PROSITE" id="PS50102"/>
    </source>
</evidence>
<protein>
    <recommendedName>
        <fullName evidence="3">RRM domain-containing protein</fullName>
    </recommendedName>
</protein>
<dbReference type="PROSITE" id="PS50102">
    <property type="entry name" value="RRM"/>
    <property type="match status" value="2"/>
</dbReference>
<accession>A0ABP9Z4W0</accession>
<evidence type="ECO:0000256" key="2">
    <source>
        <dbReference type="PROSITE-ProRule" id="PRU00176"/>
    </source>
</evidence>
<keyword evidence="5" id="KW-1185">Reference proteome</keyword>
<dbReference type="PANTHER" id="PTHR48025:SF1">
    <property type="entry name" value="RRM DOMAIN-CONTAINING PROTEIN"/>
    <property type="match status" value="1"/>
</dbReference>
<dbReference type="Pfam" id="PF00076">
    <property type="entry name" value="RRM_1"/>
    <property type="match status" value="2"/>
</dbReference>
<proteinExistence type="predicted"/>
<dbReference type="InterPro" id="IPR000504">
    <property type="entry name" value="RRM_dom"/>
</dbReference>
<evidence type="ECO:0000313" key="5">
    <source>
        <dbReference type="Proteomes" id="UP001473302"/>
    </source>
</evidence>
<sequence length="339" mass="39525">MSLIRKEESKLVSQNGIVNSLNAELTTSVYRHFERWGTLLGVKVLKDWQKRPYAFVQFESEEDCRVALQEAPGTVIDGRSIRCEPARFLQTQLAKFGELEDITVVQPQGRFYYAFIKYKYRNDAITAYLTLKGSIGDIKHQHHSWLVEWASNIDISNMYQVGHMVYRYLDKRCLFVGNLHVSTCEVELKDEFEKYGKVQDVHVIRKTYSQRIKKVFAFIRYDNEVEASSAIEHENGKVWKGKIIRVCYREYCYSSPYAYCSNGTSNYNKQTTESEKRLPQQIGMGPYVFMPYDPYYMGMSVEQQSSIHASGSGTFYTTNGYHHYTDPYASITYYTYYSP</sequence>
<name>A0ABP9Z4W0_9FUNG</name>
<dbReference type="SMART" id="SM00360">
    <property type="entry name" value="RRM"/>
    <property type="match status" value="2"/>
</dbReference>
<dbReference type="PANTHER" id="PTHR48025">
    <property type="entry name" value="OS02G0815200 PROTEIN"/>
    <property type="match status" value="1"/>
</dbReference>
<dbReference type="InterPro" id="IPR003954">
    <property type="entry name" value="RRM_euk-type"/>
</dbReference>
<feature type="domain" description="RRM" evidence="3">
    <location>
        <begin position="172"/>
        <end position="251"/>
    </location>
</feature>
<keyword evidence="1 2" id="KW-0694">RNA-binding</keyword>
<dbReference type="CDD" id="cd00590">
    <property type="entry name" value="RRM_SF"/>
    <property type="match status" value="1"/>
</dbReference>
<dbReference type="EMBL" id="BAABUK010000020">
    <property type="protein sequence ID" value="GAA5814150.1"/>
    <property type="molecule type" value="Genomic_DNA"/>
</dbReference>
<dbReference type="Gene3D" id="3.30.70.330">
    <property type="match status" value="3"/>
</dbReference>
<comment type="caution">
    <text evidence="4">The sequence shown here is derived from an EMBL/GenBank/DDBJ whole genome shotgun (WGS) entry which is preliminary data.</text>
</comment>
<evidence type="ECO:0000313" key="4">
    <source>
        <dbReference type="EMBL" id="GAA5814150.1"/>
    </source>
</evidence>
<reference evidence="4 5" key="1">
    <citation type="submission" date="2024-04" db="EMBL/GenBank/DDBJ databases">
        <title>genome sequences of Mucor flavus KT1a and Helicostylum pulchrum KT1b strains isolated from the surface of a dry-aged beef.</title>
        <authorList>
            <person name="Toyotome T."/>
            <person name="Hosono M."/>
            <person name="Torimaru M."/>
            <person name="Fukuda K."/>
            <person name="Mikami N."/>
        </authorList>
    </citation>
    <scope>NUCLEOTIDE SEQUENCE [LARGE SCALE GENOMIC DNA]</scope>
    <source>
        <strain evidence="4 5">KT1a</strain>
    </source>
</reference>